<reference evidence="1" key="2">
    <citation type="journal article" date="2023" name="IMA Fungus">
        <title>Comparative genomic study of the Penicillium genus elucidates a diverse pangenome and 15 lateral gene transfer events.</title>
        <authorList>
            <person name="Petersen C."/>
            <person name="Sorensen T."/>
            <person name="Nielsen M.R."/>
            <person name="Sondergaard T.E."/>
            <person name="Sorensen J.L."/>
            <person name="Fitzpatrick D.A."/>
            <person name="Frisvad J.C."/>
            <person name="Nielsen K.L."/>
        </authorList>
    </citation>
    <scope>NUCLEOTIDE SEQUENCE</scope>
    <source>
        <strain evidence="1">IBT 17660</strain>
    </source>
</reference>
<evidence type="ECO:0000313" key="2">
    <source>
        <dbReference type="Proteomes" id="UP001147760"/>
    </source>
</evidence>
<organism evidence="1 2">
    <name type="scientific">Penicillium desertorum</name>
    <dbReference type="NCBI Taxonomy" id="1303715"/>
    <lineage>
        <taxon>Eukaryota</taxon>
        <taxon>Fungi</taxon>
        <taxon>Dikarya</taxon>
        <taxon>Ascomycota</taxon>
        <taxon>Pezizomycotina</taxon>
        <taxon>Eurotiomycetes</taxon>
        <taxon>Eurotiomycetidae</taxon>
        <taxon>Eurotiales</taxon>
        <taxon>Aspergillaceae</taxon>
        <taxon>Penicillium</taxon>
    </lineage>
</organism>
<dbReference type="AlphaFoldDB" id="A0A9W9WHF7"/>
<dbReference type="EMBL" id="JAPWDO010000007">
    <property type="protein sequence ID" value="KAJ5462253.1"/>
    <property type="molecule type" value="Genomic_DNA"/>
</dbReference>
<evidence type="ECO:0000313" key="1">
    <source>
        <dbReference type="EMBL" id="KAJ5462253.1"/>
    </source>
</evidence>
<comment type="caution">
    <text evidence="1">The sequence shown here is derived from an EMBL/GenBank/DDBJ whole genome shotgun (WGS) entry which is preliminary data.</text>
</comment>
<protein>
    <submittedName>
        <fullName evidence="1">Uncharacterized protein</fullName>
    </submittedName>
</protein>
<name>A0A9W9WHF7_9EURO</name>
<gene>
    <name evidence="1" type="ORF">N7530_010458</name>
</gene>
<dbReference type="OrthoDB" id="4364812at2759"/>
<reference evidence="1" key="1">
    <citation type="submission" date="2022-12" db="EMBL/GenBank/DDBJ databases">
        <authorList>
            <person name="Petersen C."/>
        </authorList>
    </citation>
    <scope>NUCLEOTIDE SEQUENCE</scope>
    <source>
        <strain evidence="1">IBT 17660</strain>
    </source>
</reference>
<keyword evidence="2" id="KW-1185">Reference proteome</keyword>
<proteinExistence type="predicted"/>
<accession>A0A9W9WHF7</accession>
<dbReference type="Proteomes" id="UP001147760">
    <property type="component" value="Unassembled WGS sequence"/>
</dbReference>
<sequence length="315" mass="36486">MNDMDSLPPPPWGTLAVEQYLITNWNNSSTKTPDQQRKMLVTEFLDMESIPLEWAEDWDSLPAGIDPPRAPTTEEVDTILRPYRSDVLRWHAMNLFNDQTCPALLRTHYCTDEEEKARHDDLMSEWVDSDPFESEAWWAVLNNADLFNFGSEWRRVYEILPELAGPLEPEVDDRMRIPRARKAEDLETFRSDLKTQIAEAKEEAPEAWRDDRDTIIDSLAIGLQKCATRTYLILADEEAFRSGSLYVLYLDGFRNVIREGRMDPEIHDLFGVIGTWMETNEFLEGSTVGEKYRASAELGRELYQLTEEELADPNQ</sequence>